<dbReference type="KEGG" id="tpf:TPHA_0G02240"/>
<dbReference type="STRING" id="1071381.G8BVY2"/>
<dbReference type="EMBL" id="HE612862">
    <property type="protein sequence ID" value="CCE64060.1"/>
    <property type="molecule type" value="Genomic_DNA"/>
</dbReference>
<evidence type="ECO:0000313" key="4">
    <source>
        <dbReference type="EMBL" id="CCE64060.1"/>
    </source>
</evidence>
<keyword evidence="3" id="KW-0496">Mitochondrion</keyword>
<dbReference type="RefSeq" id="XP_003686494.1">
    <property type="nucleotide sequence ID" value="XM_003686446.1"/>
</dbReference>
<evidence type="ECO:0000256" key="2">
    <source>
        <dbReference type="ARBA" id="ARBA00023157"/>
    </source>
</evidence>
<dbReference type="Proteomes" id="UP000005666">
    <property type="component" value="Chromosome 7"/>
</dbReference>
<dbReference type="GO" id="GO:0033617">
    <property type="term" value="P:mitochondrial respiratory chain complex IV assembly"/>
    <property type="evidence" value="ECO:0007669"/>
    <property type="project" value="EnsemblFungi"/>
</dbReference>
<evidence type="ECO:0000256" key="1">
    <source>
        <dbReference type="ARBA" id="ARBA00007347"/>
    </source>
</evidence>
<dbReference type="OrthoDB" id="6224010at2759"/>
<proteinExistence type="inferred from homology"/>
<comment type="similarity">
    <text evidence="1 3">Belongs to the CMC family.</text>
</comment>
<name>G8BVY2_TETPH</name>
<accession>G8BVY2</accession>
<protein>
    <recommendedName>
        <fullName evidence="3">COX assembly mitochondrial protein</fullName>
    </recommendedName>
</protein>
<comment type="subcellular location">
    <subcellularLocation>
        <location evidence="3">Mitochondrion inner membrane</location>
    </subcellularLocation>
</comment>
<keyword evidence="3" id="KW-0999">Mitochondrion inner membrane</keyword>
<evidence type="ECO:0000313" key="5">
    <source>
        <dbReference type="Proteomes" id="UP000005666"/>
    </source>
</evidence>
<gene>
    <name evidence="4" type="primary">TPHA0G02240</name>
    <name evidence="4" type="ordered locus">TPHA_0G02240</name>
</gene>
<organism evidence="4 5">
    <name type="scientific">Tetrapisispora phaffii (strain ATCC 24235 / CBS 4417 / NBRC 1672 / NRRL Y-8282 / UCD 70-5)</name>
    <name type="common">Yeast</name>
    <name type="synonym">Fabospora phaffii</name>
    <dbReference type="NCBI Taxonomy" id="1071381"/>
    <lineage>
        <taxon>Eukaryota</taxon>
        <taxon>Fungi</taxon>
        <taxon>Dikarya</taxon>
        <taxon>Ascomycota</taxon>
        <taxon>Saccharomycotina</taxon>
        <taxon>Saccharomycetes</taxon>
        <taxon>Saccharomycetales</taxon>
        <taxon>Saccharomycetaceae</taxon>
        <taxon>Tetrapisispora</taxon>
    </lineage>
</organism>
<dbReference type="PROSITE" id="PS51808">
    <property type="entry name" value="CHCH"/>
    <property type="match status" value="1"/>
</dbReference>
<keyword evidence="3" id="KW-0143">Chaperone</keyword>
<dbReference type="InterPro" id="IPR013892">
    <property type="entry name" value="Cyt_c_biogenesis_Cmc1-like"/>
</dbReference>
<reference evidence="4 5" key="1">
    <citation type="journal article" date="2011" name="Proc. Natl. Acad. Sci. U.S.A.">
        <title>Evolutionary erosion of yeast sex chromosomes by mating-type switching accidents.</title>
        <authorList>
            <person name="Gordon J.L."/>
            <person name="Armisen D."/>
            <person name="Proux-Wera E."/>
            <person name="Oheigeartaigh S.S."/>
            <person name="Byrne K.P."/>
            <person name="Wolfe K.H."/>
        </authorList>
    </citation>
    <scope>NUCLEOTIDE SEQUENCE [LARGE SCALE GENOMIC DNA]</scope>
    <source>
        <strain evidence="5">ATCC 24235 / CBS 4417 / NBRC 1672 / NRRL Y-8282 / UCD 70-5</strain>
    </source>
</reference>
<dbReference type="GO" id="GO:0005758">
    <property type="term" value="C:mitochondrial intermembrane space"/>
    <property type="evidence" value="ECO:0007669"/>
    <property type="project" value="EnsemblFungi"/>
</dbReference>
<dbReference type="AlphaFoldDB" id="G8BVY2"/>
<dbReference type="GeneID" id="11535856"/>
<sequence length="101" mass="11696">MAENNESRGKRLPMWVLGPKDDGEARKNLKDYAYSKCHEYVDAMATCSKAHGLAVFPACNEQRSKMVECLLFYQLDTKYLDHERDKVVQKKIQLALDKNKE</sequence>
<dbReference type="eggNOG" id="KOG4624">
    <property type="taxonomic scope" value="Eukaryota"/>
</dbReference>
<evidence type="ECO:0000256" key="3">
    <source>
        <dbReference type="RuleBase" id="RU364104"/>
    </source>
</evidence>
<dbReference type="HOGENOM" id="CLU_147575_0_0_1"/>
<dbReference type="GO" id="GO:0005743">
    <property type="term" value="C:mitochondrial inner membrane"/>
    <property type="evidence" value="ECO:0007669"/>
    <property type="project" value="UniProtKB-SubCell"/>
</dbReference>
<keyword evidence="5" id="KW-1185">Reference proteome</keyword>
<comment type="function">
    <text evidence="3">Required for mitochondrial cytochrome c oxidase (COX) assembly and respiration.</text>
</comment>
<dbReference type="Pfam" id="PF08583">
    <property type="entry name" value="Cmc1"/>
    <property type="match status" value="1"/>
</dbReference>
<dbReference type="OMA" id="WILTPKE"/>
<keyword evidence="3" id="KW-0472">Membrane</keyword>
<keyword evidence="2" id="KW-1015">Disulfide bond</keyword>
<dbReference type="GO" id="GO:0005507">
    <property type="term" value="F:copper ion binding"/>
    <property type="evidence" value="ECO:0007669"/>
    <property type="project" value="EnsemblFungi"/>
</dbReference>